<comment type="caution">
    <text evidence="2">The sequence shown here is derived from an EMBL/GenBank/DDBJ whole genome shotgun (WGS) entry which is preliminary data.</text>
</comment>
<name>A0A4V2EMH5_9PSEU</name>
<evidence type="ECO:0000313" key="2">
    <source>
        <dbReference type="EMBL" id="RZQ65085.1"/>
    </source>
</evidence>
<dbReference type="InterPro" id="IPR051704">
    <property type="entry name" value="FAD_aromatic-hydroxylase"/>
</dbReference>
<evidence type="ECO:0000259" key="1">
    <source>
        <dbReference type="Pfam" id="PF01494"/>
    </source>
</evidence>
<dbReference type="PANTHER" id="PTHR46865">
    <property type="entry name" value="OXIDOREDUCTASE-RELATED"/>
    <property type="match status" value="1"/>
</dbReference>
<dbReference type="Gene3D" id="3.30.9.10">
    <property type="entry name" value="D-Amino Acid Oxidase, subunit A, domain 2"/>
    <property type="match status" value="1"/>
</dbReference>
<protein>
    <submittedName>
        <fullName evidence="2">FAD-dependent oxidoreductase</fullName>
    </submittedName>
</protein>
<dbReference type="InterPro" id="IPR002938">
    <property type="entry name" value="FAD-bd"/>
</dbReference>
<proteinExistence type="predicted"/>
<reference evidence="2 3" key="1">
    <citation type="submission" date="2019-02" db="EMBL/GenBank/DDBJ databases">
        <title>Draft genome sequence of Amycolatopsis sp. 8-3EHSu isolated from roots of Suaeda maritima.</title>
        <authorList>
            <person name="Duangmal K."/>
            <person name="Chantavorakit T."/>
        </authorList>
    </citation>
    <scope>NUCLEOTIDE SEQUENCE [LARGE SCALE GENOMIC DNA]</scope>
    <source>
        <strain evidence="2 3">8-3EHSu</strain>
    </source>
</reference>
<accession>A0A4V2EMH5</accession>
<dbReference type="OrthoDB" id="3356051at2"/>
<dbReference type="RefSeq" id="WP_130473873.1">
    <property type="nucleotide sequence ID" value="NZ_SFCC01000002.1"/>
</dbReference>
<sequence length="386" mass="41598">MLSRTSVLISGAGVAGPALAFWLCRYGFDVTVVETAPRPRTGGYAVDFRGEVHLGLLRRMGLLDRLRELRTEPVAPRFVDEHGATKFVLPAEWAAGALEVRRGDLSRLLIEESGAEYVHGDSIRSLHDDGDGVHVEFGHAPARRFDLVAGADGMHSNVRALVFGPESRYRTYLGYQVAGWQLPGDAGRQTLAHSQPGRYAGISGNNAYLLFASERDTDADPKRQLREAFAGMGWLVPSLLATLDDAEDLYFDSISRIDVEPWSRGRVVLVGDAACGATLGGRGTGTALVAAYVLAGELARGEHRVAFERYERMVRGYATRCQEGGAETAAVLAPPTAAALAERDAAFADVSATAERIEDGVDVTEDIDLPDYCAAAVSRSDCQSRK</sequence>
<dbReference type="Pfam" id="PF01494">
    <property type="entry name" value="FAD_binding_3"/>
    <property type="match status" value="1"/>
</dbReference>
<dbReference type="PANTHER" id="PTHR46865:SF2">
    <property type="entry name" value="MONOOXYGENASE"/>
    <property type="match status" value="1"/>
</dbReference>
<dbReference type="PRINTS" id="PR00420">
    <property type="entry name" value="RNGMNOXGNASE"/>
</dbReference>
<feature type="domain" description="FAD-binding" evidence="1">
    <location>
        <begin position="4"/>
        <end position="299"/>
    </location>
</feature>
<dbReference type="InterPro" id="IPR036188">
    <property type="entry name" value="FAD/NAD-bd_sf"/>
</dbReference>
<dbReference type="Proteomes" id="UP000292003">
    <property type="component" value="Unassembled WGS sequence"/>
</dbReference>
<gene>
    <name evidence="2" type="ORF">EWH70_04085</name>
</gene>
<evidence type="ECO:0000313" key="3">
    <source>
        <dbReference type="Proteomes" id="UP000292003"/>
    </source>
</evidence>
<dbReference type="AlphaFoldDB" id="A0A4V2EMH5"/>
<organism evidence="2 3">
    <name type="scientific">Amycolatopsis suaedae</name>
    <dbReference type="NCBI Taxonomy" id="2510978"/>
    <lineage>
        <taxon>Bacteria</taxon>
        <taxon>Bacillati</taxon>
        <taxon>Actinomycetota</taxon>
        <taxon>Actinomycetes</taxon>
        <taxon>Pseudonocardiales</taxon>
        <taxon>Pseudonocardiaceae</taxon>
        <taxon>Amycolatopsis</taxon>
    </lineage>
</organism>
<dbReference type="GO" id="GO:0071949">
    <property type="term" value="F:FAD binding"/>
    <property type="evidence" value="ECO:0007669"/>
    <property type="project" value="InterPro"/>
</dbReference>
<dbReference type="EMBL" id="SFCC01000002">
    <property type="protein sequence ID" value="RZQ65085.1"/>
    <property type="molecule type" value="Genomic_DNA"/>
</dbReference>
<keyword evidence="3" id="KW-1185">Reference proteome</keyword>
<dbReference type="Gene3D" id="3.50.50.60">
    <property type="entry name" value="FAD/NAD(P)-binding domain"/>
    <property type="match status" value="1"/>
</dbReference>
<dbReference type="SUPFAM" id="SSF51905">
    <property type="entry name" value="FAD/NAD(P)-binding domain"/>
    <property type="match status" value="1"/>
</dbReference>